<name>A0A4R2J0F7_9ACTN</name>
<keyword evidence="1" id="KW-0732">Signal</keyword>
<dbReference type="Proteomes" id="UP000295573">
    <property type="component" value="Unassembled WGS sequence"/>
</dbReference>
<keyword evidence="3" id="KW-1185">Reference proteome</keyword>
<feature type="signal peptide" evidence="1">
    <location>
        <begin position="1"/>
        <end position="29"/>
    </location>
</feature>
<evidence type="ECO:0000256" key="1">
    <source>
        <dbReference type="SAM" id="SignalP"/>
    </source>
</evidence>
<feature type="chain" id="PRO_5039387888" evidence="1">
    <location>
        <begin position="30"/>
        <end position="216"/>
    </location>
</feature>
<evidence type="ECO:0000313" key="3">
    <source>
        <dbReference type="Proteomes" id="UP000295573"/>
    </source>
</evidence>
<reference evidence="2 3" key="1">
    <citation type="journal article" date="2015" name="Stand. Genomic Sci.">
        <title>Genomic Encyclopedia of Bacterial and Archaeal Type Strains, Phase III: the genomes of soil and plant-associated and newly described type strains.</title>
        <authorList>
            <person name="Whitman W.B."/>
            <person name="Woyke T."/>
            <person name="Klenk H.P."/>
            <person name="Zhou Y."/>
            <person name="Lilburn T.G."/>
            <person name="Beck B.J."/>
            <person name="De Vos P."/>
            <person name="Vandamme P."/>
            <person name="Eisen J.A."/>
            <person name="Garrity G."/>
            <person name="Hugenholtz P."/>
            <person name="Kyrpides N.C."/>
        </authorList>
    </citation>
    <scope>NUCLEOTIDE SEQUENCE [LARGE SCALE GENOMIC DNA]</scope>
    <source>
        <strain evidence="2 3">VKM Ac-2541</strain>
    </source>
</reference>
<organism evidence="2 3">
    <name type="scientific">Kribbella antiqua</name>
    <dbReference type="NCBI Taxonomy" id="2512217"/>
    <lineage>
        <taxon>Bacteria</taxon>
        <taxon>Bacillati</taxon>
        <taxon>Actinomycetota</taxon>
        <taxon>Actinomycetes</taxon>
        <taxon>Propionibacteriales</taxon>
        <taxon>Kribbellaceae</taxon>
        <taxon>Kribbella</taxon>
    </lineage>
</organism>
<evidence type="ECO:0000313" key="2">
    <source>
        <dbReference type="EMBL" id="TCO50198.1"/>
    </source>
</evidence>
<proteinExistence type="predicted"/>
<dbReference type="AlphaFoldDB" id="A0A4R2J0F7"/>
<comment type="caution">
    <text evidence="2">The sequence shown here is derived from an EMBL/GenBank/DDBJ whole genome shotgun (WGS) entry which is preliminary data.</text>
</comment>
<gene>
    <name evidence="2" type="ORF">EV646_102272</name>
</gene>
<dbReference type="EMBL" id="SLWR01000002">
    <property type="protein sequence ID" value="TCO50198.1"/>
    <property type="molecule type" value="Genomic_DNA"/>
</dbReference>
<sequence>MSAFTPASIRRRAAILATSLLVLASSACSGDSPTTPPPTTTVGARMYASKAFSIALTVTLPEDLKIAANPDNATLLSWDSNLAENNKVRFVLPVNLYKPKQLRPVAPPQDYLAYLRGLTAYGATYADEVATTVDGHPATVLTGSAADPLDGALGCAELNTPAEECFGLQPDLSLRIAVIDVGGKTLLAWARAEKGAGDVAAFFTEFETMLNGLKFT</sequence>
<protein>
    <submittedName>
        <fullName evidence="2">Uncharacterized protein</fullName>
    </submittedName>
</protein>
<accession>A0A4R2J0F7</accession>